<keyword evidence="2" id="KW-1185">Reference proteome</keyword>
<organism evidence="1 2">
    <name type="scientific">Gulosibacter macacae</name>
    <dbReference type="NCBI Taxonomy" id="2488791"/>
    <lineage>
        <taxon>Bacteria</taxon>
        <taxon>Bacillati</taxon>
        <taxon>Actinomycetota</taxon>
        <taxon>Actinomycetes</taxon>
        <taxon>Micrococcales</taxon>
        <taxon>Microbacteriaceae</taxon>
        <taxon>Gulosibacter</taxon>
    </lineage>
</organism>
<name>A0A3P3W161_9MICO</name>
<sequence length="234" mass="25474">MPTTVTALAAASALVDDYFGRAIEALRAAVLTFGIELDREFDRGGVKPAKLDQLVEPYSEQLRALESARVFGSGFVAAKGAFGDTAGHLSWWQGDPVRKLLLAAQSVNKEHIDYTAHEWFRVPAETGRSHTVGPYVDYLCNDEYTVTVAVPVVLERGFVGVMALDVLVDSAERELWPRLAELGDKLVVANRSGRVLVSTDDRYETGDTVPEHELLGVRDDAGDDHAFVVLATSA</sequence>
<proteinExistence type="predicted"/>
<dbReference type="Gene3D" id="3.30.450.20">
    <property type="entry name" value="PAS domain"/>
    <property type="match status" value="1"/>
</dbReference>
<dbReference type="Proteomes" id="UP000274391">
    <property type="component" value="Unassembled WGS sequence"/>
</dbReference>
<evidence type="ECO:0000313" key="2">
    <source>
        <dbReference type="Proteomes" id="UP000274391"/>
    </source>
</evidence>
<reference evidence="1 2" key="1">
    <citation type="submission" date="2018-11" db="EMBL/GenBank/DDBJ databases">
        <title>YIM 102482-1 draft genome.</title>
        <authorList>
            <person name="Li G."/>
            <person name="Jiang Y."/>
        </authorList>
    </citation>
    <scope>NUCLEOTIDE SEQUENCE [LARGE SCALE GENOMIC DNA]</scope>
    <source>
        <strain evidence="1 2">YIM 102482-1</strain>
    </source>
</reference>
<evidence type="ECO:0000313" key="1">
    <source>
        <dbReference type="EMBL" id="RRJ88227.1"/>
    </source>
</evidence>
<dbReference type="RefSeq" id="WP_124969303.1">
    <property type="nucleotide sequence ID" value="NZ_RQVS01000002.1"/>
</dbReference>
<dbReference type="CDD" id="cd12913">
    <property type="entry name" value="PDC1_MCP_like"/>
    <property type="match status" value="1"/>
</dbReference>
<protein>
    <recommendedName>
        <fullName evidence="3">Cache domain-containing protein</fullName>
    </recommendedName>
</protein>
<dbReference type="OrthoDB" id="8687362at2"/>
<dbReference type="EMBL" id="RQVS01000002">
    <property type="protein sequence ID" value="RRJ88227.1"/>
    <property type="molecule type" value="Genomic_DNA"/>
</dbReference>
<comment type="caution">
    <text evidence="1">The sequence shown here is derived from an EMBL/GenBank/DDBJ whole genome shotgun (WGS) entry which is preliminary data.</text>
</comment>
<gene>
    <name evidence="1" type="ORF">EG850_01925</name>
</gene>
<dbReference type="AlphaFoldDB" id="A0A3P3W161"/>
<evidence type="ECO:0008006" key="3">
    <source>
        <dbReference type="Google" id="ProtNLM"/>
    </source>
</evidence>
<accession>A0A3P3W161</accession>